<keyword evidence="3" id="KW-1185">Reference proteome</keyword>
<gene>
    <name evidence="2" type="ORF">VITFI_CDS2483</name>
</gene>
<reference evidence="2 3" key="1">
    <citation type="submission" date="2017-07" db="EMBL/GenBank/DDBJ databases">
        <title>Complete Genome Sequence of the cosmetic ferment Vitreoscilla filiformis (ATCC15551).</title>
        <authorList>
            <person name="Contreras S."/>
            <person name="Sagory-Zalkind P."/>
            <person name="Blanquart H."/>
            <person name="Iltis A."/>
            <person name="Morand S.C."/>
        </authorList>
    </citation>
    <scope>NUCLEOTIDE SEQUENCE [LARGE SCALE GENOMIC DNA]</scope>
    <source>
        <strain evidence="2 3">ATCC 15551</strain>
    </source>
</reference>
<keyword evidence="1" id="KW-1133">Transmembrane helix</keyword>
<evidence type="ECO:0000313" key="2">
    <source>
        <dbReference type="EMBL" id="ASM78261.1"/>
    </source>
</evidence>
<dbReference type="KEGG" id="vff:VITFI_CDS2483"/>
<proteinExistence type="predicted"/>
<dbReference type="EMBL" id="CP022423">
    <property type="protein sequence ID" value="ASM78261.1"/>
    <property type="molecule type" value="Genomic_DNA"/>
</dbReference>
<feature type="transmembrane region" description="Helical" evidence="1">
    <location>
        <begin position="86"/>
        <end position="106"/>
    </location>
</feature>
<organism evidence="2 3">
    <name type="scientific">Vitreoscilla filiformis</name>
    <dbReference type="NCBI Taxonomy" id="63"/>
    <lineage>
        <taxon>Bacteria</taxon>
        <taxon>Pseudomonadati</taxon>
        <taxon>Pseudomonadota</taxon>
        <taxon>Betaproteobacteria</taxon>
        <taxon>Neisseriales</taxon>
        <taxon>Neisseriaceae</taxon>
        <taxon>Vitreoscilla</taxon>
    </lineage>
</organism>
<protein>
    <submittedName>
        <fullName evidence="2">Membrane protein</fullName>
    </submittedName>
</protein>
<name>A0A221KGV0_VITFI</name>
<keyword evidence="1" id="KW-0812">Transmembrane</keyword>
<dbReference type="Pfam" id="PF12279">
    <property type="entry name" value="DUF3619"/>
    <property type="match status" value="1"/>
</dbReference>
<accession>A0A221KGV0</accession>
<evidence type="ECO:0000256" key="1">
    <source>
        <dbReference type="SAM" id="Phobius"/>
    </source>
</evidence>
<sequence>MARRTGAAQAELGSAEDRLGARLGAALTERSLQSDHDIEARLRFAREQALARARQRRAAALQAAPVAASPIRVGLSTLAWPSAPKWVGRLAVVVPFIVLGMGLLAIDHGYDRAQIHATAEVDVALLADDLPVGAYRDPGFVEFLKHPQE</sequence>
<dbReference type="Proteomes" id="UP000199729">
    <property type="component" value="Chromosome"/>
</dbReference>
<evidence type="ECO:0000313" key="3">
    <source>
        <dbReference type="Proteomes" id="UP000199729"/>
    </source>
</evidence>
<dbReference type="InterPro" id="IPR022064">
    <property type="entry name" value="DUF3619"/>
</dbReference>
<keyword evidence="1" id="KW-0472">Membrane</keyword>
<dbReference type="AlphaFoldDB" id="A0A221KGV0"/>